<dbReference type="InterPro" id="IPR018755">
    <property type="entry name" value="Phage_Mu_Gp48"/>
</dbReference>
<dbReference type="OrthoDB" id="6592844at2"/>
<dbReference type="KEGG" id="aace:A0U92_03655"/>
<sequence>MTVQVFLAESFAKALSSLLPGGRIWSREPDDTPSLLALALGQVYERHSARSLNLLTDAFPASTTELLDEWQQSVGLPDPCAGDNPTLAQQRSQIVARLTDNGGSSKQYFISLAAALGYTISIDEFAPSRFGRKFGGKFGDDDWACAWRVNMPTFTVTNLKFGDLFGKSFASWGDTVLQCELERIKPAHTVLIFNYES</sequence>
<dbReference type="Pfam" id="PF10076">
    <property type="entry name" value="Phage_Mu_Gp48"/>
    <property type="match status" value="1"/>
</dbReference>
<reference evidence="1 2" key="1">
    <citation type="submission" date="2016-03" db="EMBL/GenBank/DDBJ databases">
        <title>Acetic acid bacteria sequencing.</title>
        <authorList>
            <person name="Brandt J."/>
            <person name="Jakob F."/>
            <person name="Vogel R.F."/>
        </authorList>
    </citation>
    <scope>NUCLEOTIDE SEQUENCE [LARGE SCALE GENOMIC DNA]</scope>
    <source>
        <strain evidence="1 2">TMW2.1153</strain>
    </source>
</reference>
<dbReference type="EMBL" id="CP014692">
    <property type="protein sequence ID" value="AQS84014.1"/>
    <property type="molecule type" value="Genomic_DNA"/>
</dbReference>
<dbReference type="Proteomes" id="UP000188937">
    <property type="component" value="Chromosome"/>
</dbReference>
<gene>
    <name evidence="1" type="ORF">A0U92_03655</name>
</gene>
<name>A0A1U9KDX9_ACEAC</name>
<evidence type="ECO:0000313" key="2">
    <source>
        <dbReference type="Proteomes" id="UP000188937"/>
    </source>
</evidence>
<evidence type="ECO:0000313" key="1">
    <source>
        <dbReference type="EMBL" id="AQS84014.1"/>
    </source>
</evidence>
<keyword evidence="2" id="KW-1185">Reference proteome</keyword>
<accession>A0A1U9KDX9</accession>
<proteinExistence type="predicted"/>
<dbReference type="AlphaFoldDB" id="A0A1U9KDX9"/>
<organism evidence="1 2">
    <name type="scientific">Acetobacter aceti</name>
    <dbReference type="NCBI Taxonomy" id="435"/>
    <lineage>
        <taxon>Bacteria</taxon>
        <taxon>Pseudomonadati</taxon>
        <taxon>Pseudomonadota</taxon>
        <taxon>Alphaproteobacteria</taxon>
        <taxon>Acetobacterales</taxon>
        <taxon>Acetobacteraceae</taxon>
        <taxon>Acetobacter</taxon>
        <taxon>Acetobacter subgen. Acetobacter</taxon>
    </lineage>
</organism>
<dbReference type="RefSeq" id="WP_077812050.1">
    <property type="nucleotide sequence ID" value="NZ_CP014692.1"/>
</dbReference>
<dbReference type="STRING" id="435.A0U92_03655"/>
<protein>
    <submittedName>
        <fullName evidence="1">Phage tail protein</fullName>
    </submittedName>
</protein>